<keyword evidence="4" id="KW-0812">Transmembrane</keyword>
<dbReference type="EMBL" id="CCKQ01010442">
    <property type="protein sequence ID" value="CDW81957.1"/>
    <property type="molecule type" value="Genomic_DNA"/>
</dbReference>
<dbReference type="InterPro" id="IPR009030">
    <property type="entry name" value="Growth_fac_rcpt_cys_sf"/>
</dbReference>
<protein>
    <submittedName>
        <fullName evidence="5">Cadg multi-domain protein</fullName>
    </submittedName>
</protein>
<evidence type="ECO:0000256" key="2">
    <source>
        <dbReference type="ARBA" id="ARBA00022737"/>
    </source>
</evidence>
<dbReference type="InterPro" id="IPR011936">
    <property type="entry name" value="Myxo_disulph_rpt"/>
</dbReference>
<reference evidence="5 6" key="1">
    <citation type="submission" date="2014-06" db="EMBL/GenBank/DDBJ databases">
        <authorList>
            <person name="Swart Estienne"/>
        </authorList>
    </citation>
    <scope>NUCLEOTIDE SEQUENCE [LARGE SCALE GENOMIC DNA]</scope>
    <source>
        <strain evidence="5 6">130c</strain>
    </source>
</reference>
<evidence type="ECO:0000313" key="5">
    <source>
        <dbReference type="EMBL" id="CDW81957.1"/>
    </source>
</evidence>
<name>A0A078AKJ2_STYLE</name>
<dbReference type="SUPFAM" id="SSF57184">
    <property type="entry name" value="Growth factor receptor domain"/>
    <property type="match status" value="2"/>
</dbReference>
<gene>
    <name evidence="5" type="primary">Contig8674.g9259</name>
    <name evidence="5" type="ORF">STYLEM_10981</name>
</gene>
<keyword evidence="6" id="KW-1185">Reference proteome</keyword>
<keyword evidence="2" id="KW-0677">Repeat</keyword>
<accession>A0A078AKJ2</accession>
<dbReference type="Pfam" id="PF13948">
    <property type="entry name" value="DUF4215"/>
    <property type="match status" value="1"/>
</dbReference>
<evidence type="ECO:0000313" key="6">
    <source>
        <dbReference type="Proteomes" id="UP000039865"/>
    </source>
</evidence>
<dbReference type="Gene3D" id="2.60.40.10">
    <property type="entry name" value="Immunoglobulins"/>
    <property type="match status" value="1"/>
</dbReference>
<evidence type="ECO:0000256" key="4">
    <source>
        <dbReference type="SAM" id="Phobius"/>
    </source>
</evidence>
<evidence type="ECO:0000256" key="1">
    <source>
        <dbReference type="ARBA" id="ARBA00022729"/>
    </source>
</evidence>
<dbReference type="InterPro" id="IPR006212">
    <property type="entry name" value="Furin_repeat"/>
</dbReference>
<feature type="transmembrane region" description="Helical" evidence="4">
    <location>
        <begin position="539"/>
        <end position="559"/>
    </location>
</feature>
<dbReference type="NCBIfam" id="TIGR02232">
    <property type="entry name" value="myxo_disulf_rpt"/>
    <property type="match status" value="1"/>
</dbReference>
<dbReference type="CDD" id="cd00064">
    <property type="entry name" value="FU"/>
    <property type="match status" value="4"/>
</dbReference>
<keyword evidence="3" id="KW-1015">Disulfide bond</keyword>
<dbReference type="Proteomes" id="UP000039865">
    <property type="component" value="Unassembled WGS sequence"/>
</dbReference>
<sequence>MVIISFCQQQTSYFGQHQAKAKTQYLNSFIALMTTITLLNMIKQQSFLQNWLLSKASSNFEAIIDKLTIDLDSPNSCFGYTTVLVTQIQDLISYDYSSKVTYGQMYYQSRLQPAYDDYWELLRQPDKFNFYEPKVFKCKGDQPRFSSNLINQIIQLPISTPKIYTFDFPVDCFQNNLIFTWSVDFYASPPSFLTFTTAGTQATLSMNPTVSNIGTYSIKVVFTNSKDPLLFSQDYFQVEVYPEVSYTDSIKCLECPSRPMSMAFGIQADYVINYMDIYSKADYYVLCGSTKTLQTIADTYSQSFILQYTRGFAMTFHITMEAGSINSFAQQCNFGYKNNIQTMIQSFSQILGAVDAVYIITHLNSGKFVDGRVLKMQDLNLRADQMIVDSSQGDTYLMGKQTDTLFAFNNAKHVFLMKYDRFYEIQFFRFYENGPSEGREITIDYSNMAIYMIHTYFYQSFSKNYYAVVKVDFFDGGLIWAKTLRDNSGGMTTTGSELYLSRHNSDTGMVLSQLQFGFNSGNNVYGCTLEYSMTSSQLIMQYGGTASTYIGIINIAVTPMTVKSQMLKTMVASSINNKQYLIEINSALFTFISYVLGTITYMTVFRINDFTSPGWESPCTSGSIQTVDTSVYSGFNLPNGINGDQSIHWKDLTPYTSRLAENQFIGVYFTKMMNFRAYPVTNSSADVRANLGSCSFYSNPSYPQISNRVGAYINSSVGSIPVSKLSYPIILPPFQQCSNDPMTFTLKQSTGAALPSFMVYNLATNTLNITPNQNSYQGIYTLRYQATIAGNEAPYVLEDFNSNVVIFAHHNYEWLIYQSFDREMDISSFEAFILDANNATISVPWFQLLVSNQDQISFIVNNPSQPASGTQTQYYIQVNIWDEWNVLTKRSYFISLIIKDNLAPYLAQTVSNTIPAIYITQKFQFSFPYSFVFDREDDTVQFTCTTSTNNGLSANWITTIIDPLSNVSILGQSPRDNSYAGTYTFTCQLNDQYDGPPNIYTFSLDVLPKPQVQINQVQNDIRFLIPENITQNFDGFFSDQFGEPFTIKLLINGTLYNPMTIQWLDWNTQNLKMDIKGTNNSFGGNHSIQIQLDDSISVPSTLSFKVEIIQNWPLRILKPLKDISTQTNSAFMKSINVTNEEDSKKQLPYFIFQNFPNGTFGGYTNDANIGSYNLECIGVDNANQQTSVKFKFICQACWDIDYNACEECKQGFYFYFNECLDQCFPGTYADDIDKTCKKCPQECVYCSGPDSTFQCSRCKAGFYSYNGGCWKTCPDGFYGDNYEGIQCHRFCTKCYGPSYSNCYSCEHAYQGNEKNLLVIMGYLLIGTECKAPKCKEKQYFEWFPYLVNNQFSGQCQDCHSTCKRCIGRNVNDCLQCIQGYEFNEQLFICIKCEDFYGIGTNQEGECEDICGDGIVVEKQCDDGNLISGDGCNDQCELEFGYECIFPNQTCRENISPDFQIISRRFSFKIQQQQALQILKFLYLEIYLNIISHGEQLLKKTINSFQIDLLKDFLQFFLIFSRLYLALKL</sequence>
<dbReference type="InterPro" id="IPR013783">
    <property type="entry name" value="Ig-like_fold"/>
</dbReference>
<dbReference type="InParanoid" id="A0A078AKJ2"/>
<dbReference type="SMART" id="SM00261">
    <property type="entry name" value="FU"/>
    <property type="match status" value="4"/>
</dbReference>
<evidence type="ECO:0000256" key="3">
    <source>
        <dbReference type="ARBA" id="ARBA00023157"/>
    </source>
</evidence>
<organism evidence="5 6">
    <name type="scientific">Stylonychia lemnae</name>
    <name type="common">Ciliate</name>
    <dbReference type="NCBI Taxonomy" id="5949"/>
    <lineage>
        <taxon>Eukaryota</taxon>
        <taxon>Sar</taxon>
        <taxon>Alveolata</taxon>
        <taxon>Ciliophora</taxon>
        <taxon>Intramacronucleata</taxon>
        <taxon>Spirotrichea</taxon>
        <taxon>Stichotrichia</taxon>
        <taxon>Sporadotrichida</taxon>
        <taxon>Oxytrichidae</taxon>
        <taxon>Stylonychinae</taxon>
        <taxon>Stylonychia</taxon>
    </lineage>
</organism>
<proteinExistence type="predicted"/>
<dbReference type="OrthoDB" id="300641at2759"/>
<feature type="transmembrane region" description="Helical" evidence="4">
    <location>
        <begin position="580"/>
        <end position="602"/>
    </location>
</feature>
<keyword evidence="4" id="KW-1133">Transmembrane helix</keyword>
<keyword evidence="1" id="KW-0732">Signal</keyword>
<keyword evidence="4" id="KW-0472">Membrane</keyword>
<dbReference type="Gene3D" id="2.10.220.10">
    <property type="entry name" value="Hormone Receptor, Insulin-like Growth Factor Receptor 1, Chain A, domain 2"/>
    <property type="match status" value="2"/>
</dbReference>